<dbReference type="EMBL" id="FPBV01000082">
    <property type="protein sequence ID" value="SFV10243.1"/>
    <property type="molecule type" value="Genomic_DNA"/>
</dbReference>
<organism evidence="2 3">
    <name type="scientific">Alicyclobacillus macrosporangiidus</name>
    <dbReference type="NCBI Taxonomy" id="392015"/>
    <lineage>
        <taxon>Bacteria</taxon>
        <taxon>Bacillati</taxon>
        <taxon>Bacillota</taxon>
        <taxon>Bacilli</taxon>
        <taxon>Bacillales</taxon>
        <taxon>Alicyclobacillaceae</taxon>
        <taxon>Alicyclobacillus</taxon>
    </lineage>
</organism>
<name>A0A1I7LKX2_9BACL</name>
<protein>
    <submittedName>
        <fullName evidence="2">HTH-like domain-containing protein</fullName>
    </submittedName>
</protein>
<dbReference type="Pfam" id="PF13276">
    <property type="entry name" value="HTH_21"/>
    <property type="match status" value="1"/>
</dbReference>
<gene>
    <name evidence="2" type="ORF">SAMN05421543_1822</name>
</gene>
<feature type="domain" description="HTH-like" evidence="1">
    <location>
        <begin position="9"/>
        <end position="48"/>
    </location>
</feature>
<evidence type="ECO:0000313" key="3">
    <source>
        <dbReference type="Proteomes" id="UP000183508"/>
    </source>
</evidence>
<dbReference type="STRING" id="392015.SAMN05421543_1822"/>
<reference evidence="3" key="1">
    <citation type="submission" date="2016-10" db="EMBL/GenBank/DDBJ databases">
        <authorList>
            <person name="Varghese N."/>
        </authorList>
    </citation>
    <scope>NUCLEOTIDE SEQUENCE [LARGE SCALE GENOMIC DNA]</scope>
    <source>
        <strain evidence="3">DSM 17980</strain>
    </source>
</reference>
<evidence type="ECO:0000259" key="1">
    <source>
        <dbReference type="Pfam" id="PF13276"/>
    </source>
</evidence>
<dbReference type="Proteomes" id="UP000183508">
    <property type="component" value="Unassembled WGS sequence"/>
</dbReference>
<dbReference type="AlphaFoldDB" id="A0A1I7LKX2"/>
<keyword evidence="3" id="KW-1185">Reference proteome</keyword>
<evidence type="ECO:0000313" key="2">
    <source>
        <dbReference type="EMBL" id="SFV10243.1"/>
    </source>
</evidence>
<sequence>MEFIACDGYAYGYRKLTHMLRQEHGLVINEKKVYRLCKELGILRPQRKIHPRHPRKLA</sequence>
<dbReference type="InterPro" id="IPR025948">
    <property type="entry name" value="HTH-like_dom"/>
</dbReference>
<proteinExistence type="predicted"/>
<accession>A0A1I7LKX2</accession>